<dbReference type="PANTHER" id="PTHR42836">
    <property type="entry name" value="7-CARBOXY-7-DEAZAGUANINE SYNTHASE"/>
    <property type="match status" value="1"/>
</dbReference>
<proteinExistence type="inferred from homology"/>
<dbReference type="InterPro" id="IPR024924">
    <property type="entry name" value="7-CO-7-deazaguanine_synth-like"/>
</dbReference>
<protein>
    <recommendedName>
        <fullName evidence="8">7-carboxy-7-deazaguanine synthase</fullName>
        <shortName evidence="8">CDG synthase</shortName>
        <ecNumber evidence="8">4.3.99.3</ecNumber>
    </recommendedName>
    <alternativeName>
        <fullName evidence="8">Queuosine biosynthesis protein QueE</fullName>
    </alternativeName>
</protein>
<dbReference type="STRING" id="1121098.HMPREF1534_00264"/>
<keyword evidence="1 8" id="KW-0004">4Fe-4S</keyword>
<feature type="binding site" evidence="8">
    <location>
        <position position="39"/>
    </location>
    <ligand>
        <name>Mg(2+)</name>
        <dbReference type="ChEBI" id="CHEBI:18420"/>
    </ligand>
</feature>
<dbReference type="GO" id="GO:0000287">
    <property type="term" value="F:magnesium ion binding"/>
    <property type="evidence" value="ECO:0007669"/>
    <property type="project" value="UniProtKB-UniRule"/>
</dbReference>
<dbReference type="Proteomes" id="UP000017831">
    <property type="component" value="Unassembled WGS sequence"/>
</dbReference>
<comment type="similarity">
    <text evidence="8">Belongs to the radical SAM superfamily. 7-carboxy-7-deazaguanine synthase family.</text>
</comment>
<dbReference type="PIRSF" id="PIRSF000370">
    <property type="entry name" value="QueE"/>
    <property type="match status" value="1"/>
</dbReference>
<feature type="binding site" evidence="8">
    <location>
        <position position="69"/>
    </location>
    <ligand>
        <name>S-adenosyl-L-methionine</name>
        <dbReference type="ChEBI" id="CHEBI:59789"/>
    </ligand>
</feature>
<dbReference type="CDD" id="cd01335">
    <property type="entry name" value="Radical_SAM"/>
    <property type="match status" value="1"/>
</dbReference>
<feature type="binding site" evidence="8">
    <location>
        <position position="30"/>
    </location>
    <ligand>
        <name>[4Fe-4S] cluster</name>
        <dbReference type="ChEBI" id="CHEBI:49883"/>
        <note>4Fe-4S-S-AdoMet</note>
    </ligand>
</feature>
<name>U6RP86_9BACT</name>
<evidence type="ECO:0000256" key="4">
    <source>
        <dbReference type="ARBA" id="ARBA00022842"/>
    </source>
</evidence>
<evidence type="ECO:0000256" key="8">
    <source>
        <dbReference type="HAMAP-Rule" id="MF_00917"/>
    </source>
</evidence>
<comment type="cofactor">
    <cofactor evidence="8">
        <name>Mg(2+)</name>
        <dbReference type="ChEBI" id="CHEBI:18420"/>
    </cofactor>
</comment>
<dbReference type="UniPathway" id="UPA00391"/>
<feature type="binding site" evidence="8">
    <location>
        <position position="37"/>
    </location>
    <ligand>
        <name>[4Fe-4S] cluster</name>
        <dbReference type="ChEBI" id="CHEBI:49883"/>
        <note>4Fe-4S-S-AdoMet</note>
    </ligand>
</feature>
<keyword evidence="7 8" id="KW-0456">Lyase</keyword>
<dbReference type="OrthoDB" id="9792276at2"/>
<keyword evidence="8" id="KW-0671">Queuosine biosynthesis</keyword>
<evidence type="ECO:0000256" key="7">
    <source>
        <dbReference type="ARBA" id="ARBA00023239"/>
    </source>
</evidence>
<sequence length="181" mass="20319">MKKINEIFYSLQGEGYHTGIPAIFVRFSGCNMKCSFCDTLHEDGIMMSDEEIISEVVKYPASMVVLTGGEPGLWIDESLVDALHNEGKYVCVETNGTCVLPGNVDWVTCSPKEGGEVRLNHIDEVKIVYVGQDVSVYLDLPARYYFIQPCSCSNTEAVIAYILKYPKWRLSLQTHKLLQIP</sequence>
<gene>
    <name evidence="8" type="primary">queE</name>
    <name evidence="10" type="ORF">HMPREF1534_00264</name>
</gene>
<evidence type="ECO:0000256" key="1">
    <source>
        <dbReference type="ARBA" id="ARBA00022485"/>
    </source>
</evidence>
<keyword evidence="3 8" id="KW-0479">Metal-binding</keyword>
<accession>U6RP86</accession>
<dbReference type="PANTHER" id="PTHR42836:SF1">
    <property type="entry name" value="7-CARBOXY-7-DEAZAGUANINE SYNTHASE"/>
    <property type="match status" value="1"/>
</dbReference>
<dbReference type="SFLD" id="SFLDS00029">
    <property type="entry name" value="Radical_SAM"/>
    <property type="match status" value="1"/>
</dbReference>
<comment type="pathway">
    <text evidence="8">Purine metabolism; 7-cyano-7-deazaguanine biosynthesis.</text>
</comment>
<dbReference type="GeneID" id="60063656"/>
<comment type="catalytic activity">
    <reaction evidence="8">
        <text>6-carboxy-5,6,7,8-tetrahydropterin + H(+) = 7-carboxy-7-carbaguanine + NH4(+)</text>
        <dbReference type="Rhea" id="RHEA:27974"/>
        <dbReference type="ChEBI" id="CHEBI:15378"/>
        <dbReference type="ChEBI" id="CHEBI:28938"/>
        <dbReference type="ChEBI" id="CHEBI:61032"/>
        <dbReference type="ChEBI" id="CHEBI:61036"/>
        <dbReference type="EC" id="4.3.99.3"/>
    </reaction>
</comment>
<dbReference type="EC" id="4.3.99.3" evidence="8"/>
<keyword evidence="11" id="KW-1185">Reference proteome</keyword>
<dbReference type="GO" id="GO:0008616">
    <property type="term" value="P:tRNA queuosine(34) biosynthetic process"/>
    <property type="evidence" value="ECO:0007669"/>
    <property type="project" value="UniProtKB-UniRule"/>
</dbReference>
<dbReference type="GO" id="GO:1904047">
    <property type="term" value="F:S-adenosyl-L-methionine binding"/>
    <property type="evidence" value="ECO:0007669"/>
    <property type="project" value="UniProtKB-UniRule"/>
</dbReference>
<keyword evidence="4 8" id="KW-0460">Magnesium</keyword>
<dbReference type="HAMAP" id="MF_00917">
    <property type="entry name" value="QueE"/>
    <property type="match status" value="1"/>
</dbReference>
<organism evidence="10 11">
    <name type="scientific">Phocaeicola massiliensis B84634 = Timone 84634 = DSM 17679 = JCM 13223</name>
    <dbReference type="NCBI Taxonomy" id="1121098"/>
    <lineage>
        <taxon>Bacteria</taxon>
        <taxon>Pseudomonadati</taxon>
        <taxon>Bacteroidota</taxon>
        <taxon>Bacteroidia</taxon>
        <taxon>Bacteroidales</taxon>
        <taxon>Bacteroidaceae</taxon>
        <taxon>Phocaeicola</taxon>
    </lineage>
</organism>
<keyword evidence="6 8" id="KW-0411">Iron-sulfur</keyword>
<evidence type="ECO:0000256" key="5">
    <source>
        <dbReference type="ARBA" id="ARBA00023004"/>
    </source>
</evidence>
<evidence type="ECO:0000313" key="10">
    <source>
        <dbReference type="EMBL" id="EOA58300.1"/>
    </source>
</evidence>
<dbReference type="InterPro" id="IPR007197">
    <property type="entry name" value="rSAM"/>
</dbReference>
<dbReference type="GO" id="GO:0016840">
    <property type="term" value="F:carbon-nitrogen lyase activity"/>
    <property type="evidence" value="ECO:0007669"/>
    <property type="project" value="UniProtKB-UniRule"/>
</dbReference>
<reference evidence="10 11" key="1">
    <citation type="submission" date="2013-04" db="EMBL/GenBank/DDBJ databases">
        <title>The Genome Sequence of Bacteroides massiliensis DSM 17679.</title>
        <authorList>
            <consortium name="The Broad Institute Genomics Platform"/>
            <person name="Earl A."/>
            <person name="Ward D."/>
            <person name="Feldgarden M."/>
            <person name="Gevers D."/>
            <person name="Martens E."/>
            <person name="Fenner L."/>
            <person name="Roux V."/>
            <person name="Mallet M.N."/>
            <person name="Raoult D."/>
            <person name="Walker B."/>
            <person name="Young S."/>
            <person name="Zeng Q."/>
            <person name="Gargeya S."/>
            <person name="Fitzgerald M."/>
            <person name="Haas B."/>
            <person name="Abouelleil A."/>
            <person name="Allen A.W."/>
            <person name="Alvarado L."/>
            <person name="Arachchi H.M."/>
            <person name="Berlin A.M."/>
            <person name="Chapman S.B."/>
            <person name="Gainer-Dewar J."/>
            <person name="Goldberg J."/>
            <person name="Griggs A."/>
            <person name="Gujja S."/>
            <person name="Hansen M."/>
            <person name="Howarth C."/>
            <person name="Imamovic A."/>
            <person name="Ireland A."/>
            <person name="Larimer J."/>
            <person name="McCowan C."/>
            <person name="Murphy C."/>
            <person name="Pearson M."/>
            <person name="Poon T.W."/>
            <person name="Priest M."/>
            <person name="Roberts A."/>
            <person name="Saif S."/>
            <person name="Shea T."/>
            <person name="Sisk P."/>
            <person name="Sykes S."/>
            <person name="Wortman J."/>
            <person name="Nusbaum C."/>
            <person name="Birren B."/>
        </authorList>
    </citation>
    <scope>NUCLEOTIDE SEQUENCE [LARGE SCALE GENOMIC DNA]</scope>
    <source>
        <strain evidence="11">B84634 / Timone 84634 / DSM 17679 / JCM 13223</strain>
    </source>
</reference>
<dbReference type="SUPFAM" id="SSF102114">
    <property type="entry name" value="Radical SAM enzymes"/>
    <property type="match status" value="1"/>
</dbReference>
<keyword evidence="2 8" id="KW-0949">S-adenosyl-L-methionine</keyword>
<dbReference type="HOGENOM" id="CLU_066739_0_1_10"/>
<evidence type="ECO:0000256" key="6">
    <source>
        <dbReference type="ARBA" id="ARBA00023014"/>
    </source>
</evidence>
<feature type="binding site" evidence="8">
    <location>
        <position position="181"/>
    </location>
    <ligand>
        <name>substrate</name>
    </ligand>
</feature>
<dbReference type="Gene3D" id="3.20.20.70">
    <property type="entry name" value="Aldolase class I"/>
    <property type="match status" value="1"/>
</dbReference>
<feature type="binding site" evidence="8">
    <location>
        <begin position="11"/>
        <end position="13"/>
    </location>
    <ligand>
        <name>substrate</name>
    </ligand>
</feature>
<dbReference type="eggNOG" id="COG0602">
    <property type="taxonomic scope" value="Bacteria"/>
</dbReference>
<evidence type="ECO:0000259" key="9">
    <source>
        <dbReference type="PROSITE" id="PS51918"/>
    </source>
</evidence>
<feature type="binding site" evidence="8">
    <location>
        <begin position="36"/>
        <end position="38"/>
    </location>
    <ligand>
        <name>S-adenosyl-L-methionine</name>
        <dbReference type="ChEBI" id="CHEBI:59789"/>
    </ligand>
</feature>
<dbReference type="AlphaFoldDB" id="U6RP86"/>
<feature type="binding site" evidence="8">
    <location>
        <position position="67"/>
    </location>
    <ligand>
        <name>substrate</name>
    </ligand>
</feature>
<comment type="subunit">
    <text evidence="8">Homodimer.</text>
</comment>
<comment type="function">
    <text evidence="8">Catalyzes the complex heterocyclic radical-mediated conversion of 6-carboxy-5,6,7,8-tetrahydropterin (CPH4) to 7-carboxy-7-deazaguanine (CDG), a step common to the biosynthetic pathways of all 7-deazapurine-containing compounds.</text>
</comment>
<comment type="cofactor">
    <cofactor evidence="8">
        <name>S-adenosyl-L-methionine</name>
        <dbReference type="ChEBI" id="CHEBI:59789"/>
    </cofactor>
    <text evidence="8">Binds 1 S-adenosyl-L-methionine per subunit.</text>
</comment>
<dbReference type="RefSeq" id="WP_005936044.1">
    <property type="nucleotide sequence ID" value="NZ_KB890364.1"/>
</dbReference>
<dbReference type="InterPro" id="IPR013785">
    <property type="entry name" value="Aldolase_TIM"/>
</dbReference>
<evidence type="ECO:0000313" key="11">
    <source>
        <dbReference type="Proteomes" id="UP000017831"/>
    </source>
</evidence>
<dbReference type="Pfam" id="PF04055">
    <property type="entry name" value="Radical_SAM"/>
    <property type="match status" value="1"/>
</dbReference>
<dbReference type="EMBL" id="AQHY01000004">
    <property type="protein sequence ID" value="EOA58300.1"/>
    <property type="molecule type" value="Genomic_DNA"/>
</dbReference>
<evidence type="ECO:0000256" key="2">
    <source>
        <dbReference type="ARBA" id="ARBA00022691"/>
    </source>
</evidence>
<dbReference type="InterPro" id="IPR058240">
    <property type="entry name" value="rSAM_sf"/>
</dbReference>
<keyword evidence="5 8" id="KW-0408">Iron</keyword>
<feature type="binding site" evidence="8">
    <location>
        <begin position="110"/>
        <end position="112"/>
    </location>
    <ligand>
        <name>S-adenosyl-L-methionine</name>
        <dbReference type="ChEBI" id="CHEBI:59789"/>
    </ligand>
</feature>
<feature type="domain" description="Radical SAM core" evidence="9">
    <location>
        <begin position="17"/>
        <end position="181"/>
    </location>
</feature>
<evidence type="ECO:0000256" key="3">
    <source>
        <dbReference type="ARBA" id="ARBA00022723"/>
    </source>
</evidence>
<dbReference type="GO" id="GO:0051539">
    <property type="term" value="F:4 iron, 4 sulfur cluster binding"/>
    <property type="evidence" value="ECO:0007669"/>
    <property type="project" value="UniProtKB-UniRule"/>
</dbReference>
<dbReference type="PROSITE" id="PS51918">
    <property type="entry name" value="RADICAL_SAM"/>
    <property type="match status" value="1"/>
</dbReference>
<comment type="caution">
    <text evidence="8">Lacks conserved residue(s) required for the propagation of feature annotation.</text>
</comment>
<feature type="binding site" evidence="8">
    <location>
        <position position="34"/>
    </location>
    <ligand>
        <name>[4Fe-4S] cluster</name>
        <dbReference type="ChEBI" id="CHEBI:49883"/>
        <note>4Fe-4S-S-AdoMet</note>
    </ligand>
</feature>
<comment type="cofactor">
    <cofactor evidence="8">
        <name>[4Fe-4S] cluster</name>
        <dbReference type="ChEBI" id="CHEBI:49883"/>
    </cofactor>
    <text evidence="8">Binds 1 [4Fe-4S] cluster. The cluster is coordinated with 3 cysteines and an exchangeable S-adenosyl-L-methionine.</text>
</comment>
<comment type="caution">
    <text evidence="10">The sequence shown here is derived from an EMBL/GenBank/DDBJ whole genome shotgun (WGS) entry which is preliminary data.</text>
</comment>
<feature type="binding site" evidence="8">
    <location>
        <position position="26"/>
    </location>
    <ligand>
        <name>substrate</name>
    </ligand>
</feature>
<dbReference type="PATRIC" id="fig|1121098.3.peg.266"/>